<keyword evidence="2" id="KW-1133">Transmembrane helix</keyword>
<dbReference type="RefSeq" id="XP_013318331.1">
    <property type="nucleotide sequence ID" value="XM_013462877.1"/>
</dbReference>
<feature type="region of interest" description="Disordered" evidence="1">
    <location>
        <begin position="120"/>
        <end position="233"/>
    </location>
</feature>
<evidence type="ECO:0000256" key="2">
    <source>
        <dbReference type="SAM" id="Phobius"/>
    </source>
</evidence>
<dbReference type="EMBL" id="KN847318">
    <property type="protein sequence ID" value="KIW57747.1"/>
    <property type="molecule type" value="Genomic_DNA"/>
</dbReference>
<dbReference type="GeneID" id="25324216"/>
<protein>
    <submittedName>
        <fullName evidence="3">Uncharacterized protein</fullName>
    </submittedName>
</protein>
<feature type="region of interest" description="Disordered" evidence="1">
    <location>
        <begin position="20"/>
        <end position="40"/>
    </location>
</feature>
<sequence length="660" mass="75010">MFSAGRRNYWIERGPDGRLREARDAPAEPEARYRSAEKRPADDEVIIEVAPASPHIDAREARLRDNLPSFSEVDRLLNIFVATGQGHGAFAKAKKQVQEEARRRFFEHYYGGHDDDFYDGFPDYGGGPGPGGGPPGLIVVDRRPYSSRLSRSRRRPPGDRLDSHSRHHSESSRSDSDNDRYPSSGKRPNRPSGGGPSTNVEGEHNVVRNVPTASGPSLVLSRRPERRAALQVSETRPDEIVPVNPLHERRHVIIHQEEDVAEEQVLRPVRMPQRYQQARRSMQPTVQDVSEDEDEVALASLPSEEDDLRMQPPDRYEQQDNHAVFVRRRRDQNHRLDSVRRLSPNRRHSRRVIIRGGGGPEHTFEEDPSRSLGRRVRLRGGGVANPPTKTSAVGADVLDDYNRASKPIALFFFSINRGRIISSHRKEHYWTFRELYPPRVGVPTDLAHRSDVWLVDRLRTHYWMICRRGQRTLWDLVSMRTVGFATFIRFERTVKRSQDPGNYFVTALAPAISAEGQEAVSHFVYLMNNPLQRSKMMLFMLDRLAGSTKWANDHNAFYAVEIKETFDTRKIYIVLFLLILISTGAGVAYAVVRSDPSTGLSIASYILTCLSLILAVVAAGEWLGLTKPDAFSFAYDWVQNRVVSKEDVDNITAGRWSRMP</sequence>
<feature type="transmembrane region" description="Helical" evidence="2">
    <location>
        <begin position="604"/>
        <end position="625"/>
    </location>
</feature>
<gene>
    <name evidence="3" type="ORF">PV05_02308</name>
</gene>
<evidence type="ECO:0000256" key="1">
    <source>
        <dbReference type="SAM" id="MobiDB-lite"/>
    </source>
</evidence>
<dbReference type="HOGENOM" id="CLU_419785_0_0_1"/>
<accession>A0A0D2D5X5</accession>
<reference evidence="3 4" key="1">
    <citation type="submission" date="2015-01" db="EMBL/GenBank/DDBJ databases">
        <title>The Genome Sequence of Exophiala xenobiotica CBS118157.</title>
        <authorList>
            <consortium name="The Broad Institute Genomics Platform"/>
            <person name="Cuomo C."/>
            <person name="de Hoog S."/>
            <person name="Gorbushina A."/>
            <person name="Stielow B."/>
            <person name="Teixiera M."/>
            <person name="Abouelleil A."/>
            <person name="Chapman S.B."/>
            <person name="Priest M."/>
            <person name="Young S.K."/>
            <person name="Wortman J."/>
            <person name="Nusbaum C."/>
            <person name="Birren B."/>
        </authorList>
    </citation>
    <scope>NUCLEOTIDE SEQUENCE [LARGE SCALE GENOMIC DNA]</scope>
    <source>
        <strain evidence="3 4">CBS 118157</strain>
    </source>
</reference>
<feature type="region of interest" description="Disordered" evidence="1">
    <location>
        <begin position="352"/>
        <end position="371"/>
    </location>
</feature>
<evidence type="ECO:0000313" key="4">
    <source>
        <dbReference type="Proteomes" id="UP000054342"/>
    </source>
</evidence>
<feature type="compositionally biased region" description="Basic and acidic residues" evidence="1">
    <location>
        <begin position="308"/>
        <end position="320"/>
    </location>
</feature>
<keyword evidence="4" id="KW-1185">Reference proteome</keyword>
<feature type="region of interest" description="Disordered" evidence="1">
    <location>
        <begin position="280"/>
        <end position="320"/>
    </location>
</feature>
<keyword evidence="2" id="KW-0812">Transmembrane</keyword>
<feature type="compositionally biased region" description="Basic and acidic residues" evidence="1">
    <location>
        <begin position="156"/>
        <end position="180"/>
    </location>
</feature>
<dbReference type="AlphaFoldDB" id="A0A0D2D5X5"/>
<dbReference type="OrthoDB" id="4160691at2759"/>
<proteinExistence type="predicted"/>
<feature type="transmembrane region" description="Helical" evidence="2">
    <location>
        <begin position="571"/>
        <end position="592"/>
    </location>
</feature>
<organism evidence="3 4">
    <name type="scientific">Exophiala xenobiotica</name>
    <dbReference type="NCBI Taxonomy" id="348802"/>
    <lineage>
        <taxon>Eukaryota</taxon>
        <taxon>Fungi</taxon>
        <taxon>Dikarya</taxon>
        <taxon>Ascomycota</taxon>
        <taxon>Pezizomycotina</taxon>
        <taxon>Eurotiomycetes</taxon>
        <taxon>Chaetothyriomycetidae</taxon>
        <taxon>Chaetothyriales</taxon>
        <taxon>Herpotrichiellaceae</taxon>
        <taxon>Exophiala</taxon>
    </lineage>
</organism>
<name>A0A0D2D5X5_9EURO</name>
<dbReference type="STRING" id="348802.A0A0D2D5X5"/>
<dbReference type="Proteomes" id="UP000054342">
    <property type="component" value="Unassembled WGS sequence"/>
</dbReference>
<evidence type="ECO:0000313" key="3">
    <source>
        <dbReference type="EMBL" id="KIW57747.1"/>
    </source>
</evidence>
<keyword evidence="2" id="KW-0472">Membrane</keyword>